<sequence length="68" mass="8045">MTIGQFQQLLGYLYRTTYKDDTDVQLCLLEVGYAIKRLLGNERLTPFDDYDENKETIFKEYRGVNVND</sequence>
<name>A0A2H4JDU0_9CAUD</name>
<accession>A0A2H4JDU0</accession>
<protein>
    <submittedName>
        <fullName evidence="1">Uncharacterized protein</fullName>
    </submittedName>
</protein>
<evidence type="ECO:0000313" key="1">
    <source>
        <dbReference type="EMBL" id="ASN70548.1"/>
    </source>
</evidence>
<proteinExistence type="predicted"/>
<reference evidence="1" key="1">
    <citation type="submission" date="2017-06" db="EMBL/GenBank/DDBJ databases">
        <title>Novel phages from South African skin metaviromes.</title>
        <authorList>
            <person name="van Zyl L.J."/>
            <person name="Abrahams Y."/>
            <person name="Stander E.A."/>
            <person name="Kirby B.M."/>
            <person name="Clavaud C."/>
            <person name="Farcet C."/>
            <person name="Breton L."/>
            <person name="Trindade M.I."/>
        </authorList>
    </citation>
    <scope>NUCLEOTIDE SEQUENCE</scope>
</reference>
<organism evidence="1">
    <name type="scientific">uncultured Caudovirales phage</name>
    <dbReference type="NCBI Taxonomy" id="2100421"/>
    <lineage>
        <taxon>Viruses</taxon>
        <taxon>Duplodnaviria</taxon>
        <taxon>Heunggongvirae</taxon>
        <taxon>Uroviricota</taxon>
        <taxon>Caudoviricetes</taxon>
        <taxon>Peduoviridae</taxon>
        <taxon>Maltschvirus</taxon>
        <taxon>Maltschvirus maltsch</taxon>
    </lineage>
</organism>
<dbReference type="EMBL" id="MF417908">
    <property type="protein sequence ID" value="ASN70548.1"/>
    <property type="molecule type" value="Genomic_DNA"/>
</dbReference>
<gene>
    <name evidence="1" type="ORF">10S1_45</name>
</gene>